<comment type="caution">
    <text evidence="1">The sequence shown here is derived from an EMBL/GenBank/DDBJ whole genome shotgun (WGS) entry which is preliminary data.</text>
</comment>
<keyword evidence="2" id="KW-1185">Reference proteome</keyword>
<name>A0A2P8E3U9_9ACTN</name>
<reference evidence="1 2" key="1">
    <citation type="submission" date="2018-03" db="EMBL/GenBank/DDBJ databases">
        <title>Genomic Encyclopedia of Archaeal and Bacterial Type Strains, Phase II (KMG-II): from individual species to whole genera.</title>
        <authorList>
            <person name="Goeker M."/>
        </authorList>
    </citation>
    <scope>NUCLEOTIDE SEQUENCE [LARGE SCALE GENOMIC DNA]</scope>
    <source>
        <strain evidence="1 2">DSM 45211</strain>
    </source>
</reference>
<gene>
    <name evidence="1" type="ORF">CLV30_106153</name>
</gene>
<accession>A0A2P8E3U9</accession>
<evidence type="ECO:0000313" key="2">
    <source>
        <dbReference type="Proteomes" id="UP000243528"/>
    </source>
</evidence>
<organism evidence="1 2">
    <name type="scientific">Haloactinopolyspora alba</name>
    <dbReference type="NCBI Taxonomy" id="648780"/>
    <lineage>
        <taxon>Bacteria</taxon>
        <taxon>Bacillati</taxon>
        <taxon>Actinomycetota</taxon>
        <taxon>Actinomycetes</taxon>
        <taxon>Jiangellales</taxon>
        <taxon>Jiangellaceae</taxon>
        <taxon>Haloactinopolyspora</taxon>
    </lineage>
</organism>
<dbReference type="AlphaFoldDB" id="A0A2P8E3U9"/>
<proteinExistence type="predicted"/>
<dbReference type="Proteomes" id="UP000243528">
    <property type="component" value="Unassembled WGS sequence"/>
</dbReference>
<dbReference type="RefSeq" id="WP_106537160.1">
    <property type="nucleotide sequence ID" value="NZ_ML142900.1"/>
</dbReference>
<dbReference type="EMBL" id="PYGE01000006">
    <property type="protein sequence ID" value="PSL04148.1"/>
    <property type="molecule type" value="Genomic_DNA"/>
</dbReference>
<protein>
    <submittedName>
        <fullName evidence="1">Uncharacterized protein</fullName>
    </submittedName>
</protein>
<sequence length="88" mass="9740">MTAVPLGAGPQTRVARAISKDVHLSLDDEAYDFHVELQPDYDTRNLAKALNLAEALGFEVIEPDECEAEVLPDGRTRIYLVPTDLDDE</sequence>
<evidence type="ECO:0000313" key="1">
    <source>
        <dbReference type="EMBL" id="PSL04148.1"/>
    </source>
</evidence>